<protein>
    <recommendedName>
        <fullName evidence="4 9">Signal recognition particle subunit SRP72</fullName>
    </recommendedName>
</protein>
<comment type="function">
    <text evidence="9">Component of the signal recognition particle (SRP) complex, a ribonucleoprotein complex that mediates the cotranslational targeting of secretory and membrane proteins to the endoplasmic reticulum (ER).</text>
</comment>
<feature type="domain" description="Signal recognition particle SRP72 subunit RNA-binding" evidence="11">
    <location>
        <begin position="549"/>
        <end position="605"/>
    </location>
</feature>
<evidence type="ECO:0000256" key="10">
    <source>
        <dbReference type="SAM" id="MobiDB-lite"/>
    </source>
</evidence>
<dbReference type="Gene3D" id="1.25.40.10">
    <property type="entry name" value="Tetratricopeptide repeat domain"/>
    <property type="match status" value="1"/>
</dbReference>
<comment type="caution">
    <text evidence="12">The sequence shown here is derived from an EMBL/GenBank/DDBJ whole genome shotgun (WGS) entry which is preliminary data.</text>
</comment>
<dbReference type="GO" id="GO:0008312">
    <property type="term" value="F:7S RNA binding"/>
    <property type="evidence" value="ECO:0007669"/>
    <property type="project" value="InterPro"/>
</dbReference>
<keyword evidence="13" id="KW-1185">Reference proteome</keyword>
<evidence type="ECO:0000313" key="12">
    <source>
        <dbReference type="EMBL" id="TGO29973.1"/>
    </source>
</evidence>
<name>A0A4Z1G6V5_9HELO</name>
<dbReference type="PANTHER" id="PTHR14094">
    <property type="entry name" value="SIGNAL RECOGNITION PARTICLE 72"/>
    <property type="match status" value="1"/>
</dbReference>
<feature type="compositionally biased region" description="Basic and acidic residues" evidence="10">
    <location>
        <begin position="579"/>
        <end position="602"/>
    </location>
</feature>
<dbReference type="InterPro" id="IPR026270">
    <property type="entry name" value="SRP72"/>
</dbReference>
<evidence type="ECO:0000256" key="4">
    <source>
        <dbReference type="ARBA" id="ARBA00018350"/>
    </source>
</evidence>
<accession>A0A4Z1G6V5</accession>
<dbReference type="PANTHER" id="PTHR14094:SF9">
    <property type="entry name" value="SIGNAL RECOGNITION PARTICLE SUBUNIT SRP72"/>
    <property type="match status" value="1"/>
</dbReference>
<organism evidence="12 13">
    <name type="scientific">Botrytis paeoniae</name>
    <dbReference type="NCBI Taxonomy" id="278948"/>
    <lineage>
        <taxon>Eukaryota</taxon>
        <taxon>Fungi</taxon>
        <taxon>Dikarya</taxon>
        <taxon>Ascomycota</taxon>
        <taxon>Pezizomycotina</taxon>
        <taxon>Leotiomycetes</taxon>
        <taxon>Helotiales</taxon>
        <taxon>Sclerotiniaceae</taxon>
        <taxon>Botrytis</taxon>
    </lineage>
</organism>
<evidence type="ECO:0000259" key="11">
    <source>
        <dbReference type="Pfam" id="PF08492"/>
    </source>
</evidence>
<proteinExistence type="inferred from homology"/>
<keyword evidence="7 9" id="KW-0733">Signal recognition particle</keyword>
<feature type="compositionally biased region" description="Basic and acidic residues" evidence="10">
    <location>
        <begin position="546"/>
        <end position="567"/>
    </location>
</feature>
<feature type="compositionally biased region" description="Basic residues" evidence="10">
    <location>
        <begin position="568"/>
        <end position="578"/>
    </location>
</feature>
<dbReference type="InterPro" id="IPR013699">
    <property type="entry name" value="Signal_recog_part_SRP72_RNA-bd"/>
</dbReference>
<feature type="compositionally biased region" description="Basic residues" evidence="10">
    <location>
        <begin position="603"/>
        <end position="612"/>
    </location>
</feature>
<dbReference type="GO" id="GO:0005786">
    <property type="term" value="C:signal recognition particle, endoplasmic reticulum targeting"/>
    <property type="evidence" value="ECO:0007669"/>
    <property type="project" value="UniProtKB-UniRule"/>
</dbReference>
<evidence type="ECO:0000256" key="7">
    <source>
        <dbReference type="ARBA" id="ARBA00023135"/>
    </source>
</evidence>
<keyword evidence="6" id="KW-0256">Endoplasmic reticulum</keyword>
<evidence type="ECO:0000256" key="2">
    <source>
        <dbReference type="ARBA" id="ARBA00004496"/>
    </source>
</evidence>
<comment type="similarity">
    <text evidence="3 9">Belongs to the SRP72 family.</text>
</comment>
<dbReference type="Proteomes" id="UP000297910">
    <property type="component" value="Unassembled WGS sequence"/>
</dbReference>
<feature type="region of interest" description="Disordered" evidence="10">
    <location>
        <begin position="529"/>
        <end position="656"/>
    </location>
</feature>
<gene>
    <name evidence="12" type="ORF">BPAE_0009g00710</name>
</gene>
<evidence type="ECO:0000256" key="5">
    <source>
        <dbReference type="ARBA" id="ARBA00022490"/>
    </source>
</evidence>
<evidence type="ECO:0000256" key="3">
    <source>
        <dbReference type="ARBA" id="ARBA00007676"/>
    </source>
</evidence>
<keyword evidence="5 9" id="KW-0963">Cytoplasm</keyword>
<dbReference type="FunFam" id="1.25.40.10:FF:000512">
    <property type="entry name" value="Signal recognition particle subunit SRP72"/>
    <property type="match status" value="1"/>
</dbReference>
<dbReference type="Pfam" id="PF17004">
    <property type="entry name" value="SRP_TPR_like"/>
    <property type="match status" value="1"/>
</dbReference>
<dbReference type="EMBL" id="PQXI01000009">
    <property type="protein sequence ID" value="TGO29973.1"/>
    <property type="molecule type" value="Genomic_DNA"/>
</dbReference>
<evidence type="ECO:0000256" key="1">
    <source>
        <dbReference type="ARBA" id="ARBA00004240"/>
    </source>
</evidence>
<dbReference type="GO" id="GO:0043022">
    <property type="term" value="F:ribosome binding"/>
    <property type="evidence" value="ECO:0007669"/>
    <property type="project" value="TreeGrafter"/>
</dbReference>
<dbReference type="GO" id="GO:0005783">
    <property type="term" value="C:endoplasmic reticulum"/>
    <property type="evidence" value="ECO:0007669"/>
    <property type="project" value="UniProtKB-SubCell"/>
</dbReference>
<evidence type="ECO:0000256" key="9">
    <source>
        <dbReference type="PIRNR" id="PIRNR038922"/>
    </source>
</evidence>
<dbReference type="PIRSF" id="PIRSF038922">
    <property type="entry name" value="SRP72"/>
    <property type="match status" value="1"/>
</dbReference>
<evidence type="ECO:0000256" key="6">
    <source>
        <dbReference type="ARBA" id="ARBA00022824"/>
    </source>
</evidence>
<feature type="compositionally biased region" description="Low complexity" evidence="10">
    <location>
        <begin position="534"/>
        <end position="545"/>
    </location>
</feature>
<dbReference type="GO" id="GO:0006614">
    <property type="term" value="P:SRP-dependent cotranslational protein targeting to membrane"/>
    <property type="evidence" value="ECO:0007669"/>
    <property type="project" value="UniProtKB-UniRule"/>
</dbReference>
<sequence length="656" mass="71439">MASHTATLSALLRDSSITDHNEILKATNDVLKSSKLDSNALHTRAVALLKLDRYDDALKALDDGGDKLASQCVLERAYALYKTGKLADAAKVCEGGNSRGLKHVAAQVAYRAERFADAEELYKHLVESAGAGDEYMDLRINGLAVDVQLAWQGEKSELKSKNEDFEAFETAYNVACGYIAKGDYKKGNFLLKRARDLCEALDELSDDEKRAEVLPIMVQQAYVLTKLGKTEEAKSLTKMINLADVPEPQTKIIAQNNVLATSTGIDNTYLLKRVFDSVPTLSHREKHFEHQANILERNHYTVELQALKYGGVAKSTLKKISASSSPTISPSINGLSVLNAAAHAEDKIGKAALKQTLSLLEKRPNDVGLILTIVQLYVSTDNPAPAISLLEAFFKRLEESTNPSDQDVRFAPGLVALLISLYRSTGRRTPIKPELEKAASYWRQKSKPSPSLFHAAGISLLESSNPEDAKAAGDIFSSLRSQDPTDRVAIAGCVASYASSDFSKISSDIDTLTPIPKLISGINAEDLESSGIPTWTSKTTSATSKESSKKRTLDDKEKEKENEDPTKKQKTIGTRKSKLPKDFEEGKKMDPERWLPLKDRSSYRPKGKKGKKKALDATQGGVVREDALEGVEAPGSKVVTGSGAGGAKGKKKKGKR</sequence>
<dbReference type="SUPFAM" id="SSF48452">
    <property type="entry name" value="TPR-like"/>
    <property type="match status" value="1"/>
</dbReference>
<evidence type="ECO:0000313" key="13">
    <source>
        <dbReference type="Proteomes" id="UP000297910"/>
    </source>
</evidence>
<dbReference type="Pfam" id="PF08492">
    <property type="entry name" value="SRP72"/>
    <property type="match status" value="1"/>
</dbReference>
<keyword evidence="8 9" id="KW-0687">Ribonucleoprotein</keyword>
<dbReference type="InterPro" id="IPR031545">
    <property type="entry name" value="SRP72_TPR-like"/>
</dbReference>
<dbReference type="InterPro" id="IPR011990">
    <property type="entry name" value="TPR-like_helical_dom_sf"/>
</dbReference>
<evidence type="ECO:0000256" key="8">
    <source>
        <dbReference type="ARBA" id="ARBA00023274"/>
    </source>
</evidence>
<dbReference type="AlphaFoldDB" id="A0A4Z1G6V5"/>
<reference evidence="12 13" key="1">
    <citation type="submission" date="2017-12" db="EMBL/GenBank/DDBJ databases">
        <title>Comparative genomics of Botrytis spp.</title>
        <authorList>
            <person name="Valero-Jimenez C.A."/>
            <person name="Tapia P."/>
            <person name="Veloso J."/>
            <person name="Silva-Moreno E."/>
            <person name="Staats M."/>
            <person name="Valdes J.H."/>
            <person name="Van Kan J.A.L."/>
        </authorList>
    </citation>
    <scope>NUCLEOTIDE SEQUENCE [LARGE SCALE GENOMIC DNA]</scope>
    <source>
        <strain evidence="12 13">Bp0003</strain>
    </source>
</reference>
<comment type="subcellular location">
    <subcellularLocation>
        <location evidence="2 9">Cytoplasm</location>
    </subcellularLocation>
    <subcellularLocation>
        <location evidence="1">Endoplasmic reticulum</location>
    </subcellularLocation>
</comment>